<organism evidence="3">
    <name type="scientific">candidate division WOR-3 bacterium</name>
    <dbReference type="NCBI Taxonomy" id="2052148"/>
    <lineage>
        <taxon>Bacteria</taxon>
        <taxon>Bacteria division WOR-3</taxon>
    </lineage>
</organism>
<keyword evidence="1" id="KW-0472">Membrane</keyword>
<dbReference type="InterPro" id="IPR036681">
    <property type="entry name" value="PgpA-like_sf"/>
</dbReference>
<dbReference type="EMBL" id="DTHJ01000070">
    <property type="protein sequence ID" value="HHS62645.1"/>
    <property type="molecule type" value="Genomic_DNA"/>
</dbReference>
<dbReference type="Pfam" id="PF04608">
    <property type="entry name" value="PgpA"/>
    <property type="match status" value="1"/>
</dbReference>
<proteinExistence type="predicted"/>
<protein>
    <submittedName>
        <fullName evidence="3">Phosphatidylglycerophosphatase A</fullName>
    </submittedName>
</protein>
<name>A0A7C6EJG8_UNCW3</name>
<gene>
    <name evidence="3" type="ORF">ENV70_03375</name>
</gene>
<dbReference type="PROSITE" id="PS51257">
    <property type="entry name" value="PROKAR_LIPOPROTEIN"/>
    <property type="match status" value="1"/>
</dbReference>
<accession>A0A7C6EJG8</accession>
<evidence type="ECO:0000259" key="2">
    <source>
        <dbReference type="Pfam" id="PF04608"/>
    </source>
</evidence>
<keyword evidence="1" id="KW-1133">Transmembrane helix</keyword>
<sequence length="149" mass="17167">MIRILKVGFITGLGTGYIPIAPATFSCLISILLWFFLIDFPLIYWAVFVNLFIWGLLISQEFVKEWGKDPRRIVVDEYATFLLPLYFIPKKILPLFFAFVLFRVLDVIKPPPLRQLEKLPGAWGIMFDDLGAGLYTTIIVLILQKLMNP</sequence>
<dbReference type="GO" id="GO:0006629">
    <property type="term" value="P:lipid metabolic process"/>
    <property type="evidence" value="ECO:0007669"/>
    <property type="project" value="InterPro"/>
</dbReference>
<dbReference type="PIRSF" id="PIRSF006162">
    <property type="entry name" value="PgpA"/>
    <property type="match status" value="1"/>
</dbReference>
<reference evidence="3" key="1">
    <citation type="journal article" date="2020" name="mSystems">
        <title>Genome- and Community-Level Interaction Insights into Carbon Utilization and Element Cycling Functions of Hydrothermarchaeota in Hydrothermal Sediment.</title>
        <authorList>
            <person name="Zhou Z."/>
            <person name="Liu Y."/>
            <person name="Xu W."/>
            <person name="Pan J."/>
            <person name="Luo Z.H."/>
            <person name="Li M."/>
        </authorList>
    </citation>
    <scope>NUCLEOTIDE SEQUENCE [LARGE SCALE GENOMIC DNA]</scope>
    <source>
        <strain evidence="3">SpSt-783</strain>
    </source>
</reference>
<comment type="caution">
    <text evidence="3">The sequence shown here is derived from an EMBL/GenBank/DDBJ whole genome shotgun (WGS) entry which is preliminary data.</text>
</comment>
<dbReference type="AlphaFoldDB" id="A0A7C6EJG8"/>
<dbReference type="InterPro" id="IPR026037">
    <property type="entry name" value="PgpA"/>
</dbReference>
<feature type="transmembrane region" description="Helical" evidence="1">
    <location>
        <begin position="122"/>
        <end position="143"/>
    </location>
</feature>
<feature type="transmembrane region" description="Helical" evidence="1">
    <location>
        <begin position="7"/>
        <end position="36"/>
    </location>
</feature>
<evidence type="ECO:0000313" key="3">
    <source>
        <dbReference type="EMBL" id="HHS62645.1"/>
    </source>
</evidence>
<feature type="transmembrane region" description="Helical" evidence="1">
    <location>
        <begin position="42"/>
        <end position="59"/>
    </location>
</feature>
<dbReference type="GO" id="GO:0008962">
    <property type="term" value="F:phosphatidylglycerophosphatase activity"/>
    <property type="evidence" value="ECO:0007669"/>
    <property type="project" value="InterPro"/>
</dbReference>
<dbReference type="SUPFAM" id="SSF101307">
    <property type="entry name" value="YutG-like"/>
    <property type="match status" value="1"/>
</dbReference>
<feature type="domain" description="YutG/PgpA" evidence="2">
    <location>
        <begin position="10"/>
        <end position="143"/>
    </location>
</feature>
<dbReference type="InterPro" id="IPR007686">
    <property type="entry name" value="YutG/PgpA"/>
</dbReference>
<evidence type="ECO:0000256" key="1">
    <source>
        <dbReference type="SAM" id="Phobius"/>
    </source>
</evidence>
<dbReference type="PANTHER" id="PTHR36305">
    <property type="entry name" value="PHOSPHATIDYLGLYCEROPHOSPHATASE A"/>
    <property type="match status" value="1"/>
</dbReference>
<keyword evidence="1" id="KW-0812">Transmembrane</keyword>
<dbReference type="PANTHER" id="PTHR36305:SF1">
    <property type="entry name" value="PHOSPHATIDYLGLYCEROPHOSPHATASE A"/>
    <property type="match status" value="1"/>
</dbReference>
<dbReference type="CDD" id="cd06971">
    <property type="entry name" value="PgpA"/>
    <property type="match status" value="1"/>
</dbReference>
<feature type="transmembrane region" description="Helical" evidence="1">
    <location>
        <begin position="80"/>
        <end position="102"/>
    </location>
</feature>